<reference evidence="1 2" key="1">
    <citation type="submission" date="2022-12" db="EMBL/GenBank/DDBJ databases">
        <title>Chromosome-level genome of Tegillarca granosa.</title>
        <authorList>
            <person name="Kim J."/>
        </authorList>
    </citation>
    <scope>NUCLEOTIDE SEQUENCE [LARGE SCALE GENOMIC DNA]</scope>
    <source>
        <strain evidence="1">Teg-2019</strain>
        <tissue evidence="1">Adductor muscle</tissue>
    </source>
</reference>
<dbReference type="Proteomes" id="UP001217089">
    <property type="component" value="Unassembled WGS sequence"/>
</dbReference>
<dbReference type="EMBL" id="JARBDR010000640">
    <property type="protein sequence ID" value="KAJ8310752.1"/>
    <property type="molecule type" value="Genomic_DNA"/>
</dbReference>
<sequence>MEKQAIDFLKSVSTQLTLQQISYMFGVCECIVFDIVRRLSDIISFKNLKDFPSVFGAISGSHITALSTIAGFKTFSTLYHKTNNDPANVFSRITHILGDSEYALHKWLLTPYKDTENLSRDQRKYNYVQSLCIGFDLCWVNPKTTIVITYTLNDAKSNV</sequence>
<protein>
    <submittedName>
        <fullName evidence="1">Uncharacterized protein</fullName>
    </submittedName>
</protein>
<proteinExistence type="predicted"/>
<evidence type="ECO:0000313" key="1">
    <source>
        <dbReference type="EMBL" id="KAJ8310752.1"/>
    </source>
</evidence>
<comment type="caution">
    <text evidence="1">The sequence shown here is derived from an EMBL/GenBank/DDBJ whole genome shotgun (WGS) entry which is preliminary data.</text>
</comment>
<name>A0ABQ9F4D6_TEGGR</name>
<organism evidence="1 2">
    <name type="scientific">Tegillarca granosa</name>
    <name type="common">Malaysian cockle</name>
    <name type="synonym">Anadara granosa</name>
    <dbReference type="NCBI Taxonomy" id="220873"/>
    <lineage>
        <taxon>Eukaryota</taxon>
        <taxon>Metazoa</taxon>
        <taxon>Spiralia</taxon>
        <taxon>Lophotrochozoa</taxon>
        <taxon>Mollusca</taxon>
        <taxon>Bivalvia</taxon>
        <taxon>Autobranchia</taxon>
        <taxon>Pteriomorphia</taxon>
        <taxon>Arcoida</taxon>
        <taxon>Arcoidea</taxon>
        <taxon>Arcidae</taxon>
        <taxon>Tegillarca</taxon>
    </lineage>
</organism>
<evidence type="ECO:0000313" key="2">
    <source>
        <dbReference type="Proteomes" id="UP001217089"/>
    </source>
</evidence>
<gene>
    <name evidence="1" type="ORF">KUTeg_012617</name>
</gene>
<keyword evidence="2" id="KW-1185">Reference proteome</keyword>
<accession>A0ABQ9F4D6</accession>